<evidence type="ECO:0000313" key="3">
    <source>
        <dbReference type="EMBL" id="CAE2250989.1"/>
    </source>
</evidence>
<dbReference type="EMBL" id="HBKQ01031352">
    <property type="protein sequence ID" value="CAE2250989.1"/>
    <property type="molecule type" value="Transcribed_RNA"/>
</dbReference>
<feature type="signal peptide" evidence="2">
    <location>
        <begin position="1"/>
        <end position="20"/>
    </location>
</feature>
<organism evidence="3">
    <name type="scientific">Odontella aurita</name>
    <dbReference type="NCBI Taxonomy" id="265563"/>
    <lineage>
        <taxon>Eukaryota</taxon>
        <taxon>Sar</taxon>
        <taxon>Stramenopiles</taxon>
        <taxon>Ochrophyta</taxon>
        <taxon>Bacillariophyta</taxon>
        <taxon>Mediophyceae</taxon>
        <taxon>Biddulphiophycidae</taxon>
        <taxon>Eupodiscales</taxon>
        <taxon>Odontellaceae</taxon>
        <taxon>Odontella</taxon>
    </lineage>
</organism>
<evidence type="ECO:0000256" key="1">
    <source>
        <dbReference type="SAM" id="MobiDB-lite"/>
    </source>
</evidence>
<reference evidence="3" key="1">
    <citation type="submission" date="2021-01" db="EMBL/GenBank/DDBJ databases">
        <authorList>
            <person name="Corre E."/>
            <person name="Pelletier E."/>
            <person name="Niang G."/>
            <person name="Scheremetjew M."/>
            <person name="Finn R."/>
            <person name="Kale V."/>
            <person name="Holt S."/>
            <person name="Cochrane G."/>
            <person name="Meng A."/>
            <person name="Brown T."/>
            <person name="Cohen L."/>
        </authorList>
    </citation>
    <scope>NUCLEOTIDE SEQUENCE</scope>
    <source>
        <strain evidence="3">Isolate 1302-5</strain>
    </source>
</reference>
<dbReference type="AlphaFoldDB" id="A0A6U6FVA6"/>
<sequence>MPGGRTAAGLLAAGLAAVSAEMAEGAAALAGSSLVKVGRRRAPQNAWPSIGATKPTTTTVARRLHSTAVKPASLHATRNVPSFPIFNNGVYEANLPAGHRFPMDKYRRVRERDQERLGNGESPERSTGAGSGEVRTSFHVSPLATVDELTPAHCPSYVNRFLTGDQTEDEIRPVGLSLRVAMGSTVPSVALAERLQQPGRFVRRSARGESEEESLSRTRREGPGGKGRATGPSHRPGRPTLQVGRILRSEIWGGVWRLL</sequence>
<accession>A0A6U6FVA6</accession>
<protein>
    <submittedName>
        <fullName evidence="3">Uncharacterized protein</fullName>
    </submittedName>
</protein>
<keyword evidence="2" id="KW-0732">Signal</keyword>
<feature type="compositionally biased region" description="Basic and acidic residues" evidence="1">
    <location>
        <begin position="111"/>
        <end position="124"/>
    </location>
</feature>
<feature type="compositionally biased region" description="Basic and acidic residues" evidence="1">
    <location>
        <begin position="206"/>
        <end position="223"/>
    </location>
</feature>
<feature type="region of interest" description="Disordered" evidence="1">
    <location>
        <begin position="200"/>
        <end position="242"/>
    </location>
</feature>
<evidence type="ECO:0000256" key="2">
    <source>
        <dbReference type="SAM" id="SignalP"/>
    </source>
</evidence>
<feature type="region of interest" description="Disordered" evidence="1">
    <location>
        <begin position="111"/>
        <end position="134"/>
    </location>
</feature>
<proteinExistence type="predicted"/>
<gene>
    <name evidence="3" type="ORF">OAUR00152_LOCUS21331</name>
</gene>
<feature type="chain" id="PRO_5030160502" evidence="2">
    <location>
        <begin position="21"/>
        <end position="259"/>
    </location>
</feature>
<name>A0A6U6FVA6_9STRA</name>